<feature type="active site" description="Charge relay system" evidence="4">
    <location>
        <position position="534"/>
    </location>
</feature>
<comment type="caution">
    <text evidence="8">The sequence shown here is derived from an EMBL/GenBank/DDBJ whole genome shotgun (WGS) entry which is preliminary data.</text>
</comment>
<dbReference type="AlphaFoldDB" id="A0A3S3PZG9"/>
<name>A0A3S3PZG9_9SPHI</name>
<evidence type="ECO:0000313" key="8">
    <source>
        <dbReference type="EMBL" id="RWU08196.1"/>
    </source>
</evidence>
<dbReference type="Proteomes" id="UP000284120">
    <property type="component" value="Unassembled WGS sequence"/>
</dbReference>
<dbReference type="PANTHER" id="PTHR42884">
    <property type="entry name" value="PROPROTEIN CONVERTASE SUBTILISIN/KEXIN-RELATED"/>
    <property type="match status" value="1"/>
</dbReference>
<evidence type="ECO:0000256" key="5">
    <source>
        <dbReference type="SAM" id="SignalP"/>
    </source>
</evidence>
<feature type="chain" id="PRO_5018715601" evidence="5">
    <location>
        <begin position="22"/>
        <end position="813"/>
    </location>
</feature>
<dbReference type="EMBL" id="SAYW01000002">
    <property type="protein sequence ID" value="RWU08196.1"/>
    <property type="molecule type" value="Genomic_DNA"/>
</dbReference>
<keyword evidence="9" id="KW-1185">Reference proteome</keyword>
<dbReference type="InterPro" id="IPR036852">
    <property type="entry name" value="Peptidase_S8/S53_dom_sf"/>
</dbReference>
<dbReference type="Pfam" id="PF18962">
    <property type="entry name" value="Por_Secre_tail"/>
    <property type="match status" value="1"/>
</dbReference>
<dbReference type="PROSITE" id="PS51892">
    <property type="entry name" value="SUBTILASE"/>
    <property type="match status" value="1"/>
</dbReference>
<dbReference type="PRINTS" id="PR00723">
    <property type="entry name" value="SUBTILISIN"/>
</dbReference>
<keyword evidence="3 4" id="KW-0720">Serine protease</keyword>
<comment type="similarity">
    <text evidence="4">Belongs to the peptidase S8 family.</text>
</comment>
<dbReference type="InterPro" id="IPR023828">
    <property type="entry name" value="Peptidase_S8_Ser-AS"/>
</dbReference>
<keyword evidence="5" id="KW-0732">Signal</keyword>
<dbReference type="GO" id="GO:0016485">
    <property type="term" value="P:protein processing"/>
    <property type="evidence" value="ECO:0007669"/>
    <property type="project" value="TreeGrafter"/>
</dbReference>
<evidence type="ECO:0000256" key="3">
    <source>
        <dbReference type="ARBA" id="ARBA00022825"/>
    </source>
</evidence>
<reference evidence="8 9" key="1">
    <citation type="submission" date="2018-06" db="EMBL/GenBank/DDBJ databases">
        <title>Pedobacter endophyticus sp. nov., an endophytic bacterium isolated from a leaf of Triticum aestivum.</title>
        <authorList>
            <person name="Zhang L."/>
        </authorList>
    </citation>
    <scope>NUCLEOTIDE SEQUENCE [LARGE SCALE GENOMIC DNA]</scope>
    <source>
        <strain evidence="8 9">CM134L-2</strain>
    </source>
</reference>
<dbReference type="PROSITE" id="PS00138">
    <property type="entry name" value="SUBTILASE_SER"/>
    <property type="match status" value="1"/>
</dbReference>
<evidence type="ECO:0000313" key="9">
    <source>
        <dbReference type="Proteomes" id="UP000284120"/>
    </source>
</evidence>
<feature type="domain" description="Peptidase S8/S53" evidence="6">
    <location>
        <begin position="244"/>
        <end position="590"/>
    </location>
</feature>
<keyword evidence="1 4" id="KW-0645">Protease</keyword>
<protein>
    <submittedName>
        <fullName evidence="8">T9SS type A sorting domain-containing protein</fullName>
    </submittedName>
</protein>
<accession>A0A3S3PZG9</accession>
<evidence type="ECO:0000259" key="7">
    <source>
        <dbReference type="Pfam" id="PF18962"/>
    </source>
</evidence>
<evidence type="ECO:0000256" key="4">
    <source>
        <dbReference type="PROSITE-ProRule" id="PRU01240"/>
    </source>
</evidence>
<evidence type="ECO:0000256" key="1">
    <source>
        <dbReference type="ARBA" id="ARBA00022670"/>
    </source>
</evidence>
<dbReference type="OrthoDB" id="9813435at2"/>
<dbReference type="NCBIfam" id="TIGR04183">
    <property type="entry name" value="Por_Secre_tail"/>
    <property type="match status" value="1"/>
</dbReference>
<feature type="active site" description="Charge relay system" evidence="4">
    <location>
        <position position="317"/>
    </location>
</feature>
<dbReference type="Pfam" id="PF00082">
    <property type="entry name" value="Peptidase_S8"/>
    <property type="match status" value="1"/>
</dbReference>
<dbReference type="RefSeq" id="WP_113646721.1">
    <property type="nucleotide sequence ID" value="NZ_QMHN01000002.1"/>
</dbReference>
<dbReference type="PANTHER" id="PTHR42884:SF14">
    <property type="entry name" value="NEUROENDOCRINE CONVERTASE 1"/>
    <property type="match status" value="1"/>
</dbReference>
<evidence type="ECO:0000259" key="6">
    <source>
        <dbReference type="Pfam" id="PF00082"/>
    </source>
</evidence>
<feature type="domain" description="Secretion system C-terminal sorting" evidence="7">
    <location>
        <begin position="737"/>
        <end position="811"/>
    </location>
</feature>
<dbReference type="SUPFAM" id="SSF52743">
    <property type="entry name" value="Subtilisin-like"/>
    <property type="match status" value="1"/>
</dbReference>
<feature type="signal peptide" evidence="5">
    <location>
        <begin position="1"/>
        <end position="21"/>
    </location>
</feature>
<proteinExistence type="inferred from homology"/>
<gene>
    <name evidence="8" type="ORF">DPV69_07380</name>
</gene>
<sequence>MKHIIHIMCLLGLMAFLDCKAQPIDVGDSLTTFVLYRDVPFYIDRVPNRFWVRYKLGPDDLPIATPPDSMVVHHIHNGGYILRGDSVALLNMLEPYIDGFQPTYKHRPLPPEYENLRDRLDSNYIVSCEILLYPIAGKEAMLEDYIAGLHVANLEKDGKFWTVTVNLGQNSVVLANQIAVRGYTVYCNANHYIQMEVASIPNDPYYGKQFYLRNTGQVINDGASGTPGADINIEPAWDLTKGDTNVKIAVVDEGVTDNHPDMPSSSQLRFARSNFSTGLFTEANTYDASNTRAFDPNLPSWIQPGDPSPSHFFHNYHGNACAGIIGAQHNNQGIAGIAPNTIIVPIKVPFPSTTVGKYRSVPENIYSFAIRQGYLDFVDISNNSYGGTGYPYESSPTLETAIKDMVADGRGGRGTVVLFCAHNWGAQYPQGSLPALIDVPGLIVVGATDMNDQKPPYSNYGLNIDIAAPSGRQPVRTYGFNYDVWTADIPGNVGANPWHQRPEMLGIDDLTVGAIDPATGPNYDAFTAFFSGTSASTPMVAAVAGLMISENPCLYATEVETVLKRNADKVGGYDYYSSPVPGFSQELGYGRLNAYKAITDPQFQQNVTYTGVMYTKAGTLTAGRNVTGNLPVGNVTVKSGADVNYRGVYGVTMTEGFSVEPGATFLAECVPVKTSCARWDDLAMPSLDQQAIMRASGAMTVRPKANPMLYGSKQEIAQSLHKKEIHSELSRNIQLDVYPNPAAQNSVEIKFSHVLLEEARIEMYDMQGILAGHWEAGVGQHTLQLDIGQLRTGIYTLTITYEGRNTVKRIVKL</sequence>
<evidence type="ECO:0000256" key="2">
    <source>
        <dbReference type="ARBA" id="ARBA00022801"/>
    </source>
</evidence>
<dbReference type="InterPro" id="IPR000209">
    <property type="entry name" value="Peptidase_S8/S53_dom"/>
</dbReference>
<dbReference type="InterPro" id="IPR015500">
    <property type="entry name" value="Peptidase_S8_subtilisin-rel"/>
</dbReference>
<dbReference type="GO" id="GO:0016020">
    <property type="term" value="C:membrane"/>
    <property type="evidence" value="ECO:0007669"/>
    <property type="project" value="TreeGrafter"/>
</dbReference>
<dbReference type="GO" id="GO:0004252">
    <property type="term" value="F:serine-type endopeptidase activity"/>
    <property type="evidence" value="ECO:0007669"/>
    <property type="project" value="UniProtKB-UniRule"/>
</dbReference>
<dbReference type="Gene3D" id="3.40.50.200">
    <property type="entry name" value="Peptidase S8/S53 domain"/>
    <property type="match status" value="1"/>
</dbReference>
<organism evidence="8 9">
    <name type="scientific">Pedobacter chitinilyticus</name>
    <dbReference type="NCBI Taxonomy" id="2233776"/>
    <lineage>
        <taxon>Bacteria</taxon>
        <taxon>Pseudomonadati</taxon>
        <taxon>Bacteroidota</taxon>
        <taxon>Sphingobacteriia</taxon>
        <taxon>Sphingobacteriales</taxon>
        <taxon>Sphingobacteriaceae</taxon>
        <taxon>Pedobacter</taxon>
    </lineage>
</organism>
<feature type="active site" description="Charge relay system" evidence="4">
    <location>
        <position position="252"/>
    </location>
</feature>
<keyword evidence="2 4" id="KW-0378">Hydrolase</keyword>
<dbReference type="InterPro" id="IPR026444">
    <property type="entry name" value="Secre_tail"/>
</dbReference>